<evidence type="ECO:0000313" key="2">
    <source>
        <dbReference type="Proteomes" id="UP000033566"/>
    </source>
</evidence>
<dbReference type="AlphaFoldDB" id="A0A0F6QXF3"/>
<dbReference type="Proteomes" id="UP000033566">
    <property type="component" value="Chromosome"/>
</dbReference>
<dbReference type="EMBL" id="CP011311">
    <property type="protein sequence ID" value="AKE39942.1"/>
    <property type="molecule type" value="Genomic_DNA"/>
</dbReference>
<gene>
    <name evidence="1" type="ORF">UL81_10040</name>
</gene>
<dbReference type="RefSeq" id="WP_035104408.1">
    <property type="nucleotide sequence ID" value="NZ_CP011311.1"/>
</dbReference>
<dbReference type="STRING" id="161896.UL81_10040"/>
<accession>A0A0F6QXF3</accession>
<dbReference type="OrthoDB" id="4426699at2"/>
<dbReference type="PATRIC" id="fig|161896.4.peg.1958"/>
<evidence type="ECO:0000313" key="1">
    <source>
        <dbReference type="EMBL" id="AKE39942.1"/>
    </source>
</evidence>
<name>A0A0F6QXF3_9CORY</name>
<dbReference type="KEGG" id="ccj:UL81_10040"/>
<protein>
    <submittedName>
        <fullName evidence="1">Uncharacterized protein</fullName>
    </submittedName>
</protein>
<sequence length="158" mass="16208">MKRTSIGALIGAGVFVAAAAAILTTRFYGSMLAIPATVSITLWVMAVVCGVLTWKVRSAKEEDAHGIGLDNSQLNPLTILQFMLVGRASAWTGAIVGGAYVGIAVYVIPRASELVAASNDLVGVISSALGGLAMSVAGVVLERHCEVPPPTEGQQTVS</sequence>
<proteinExistence type="predicted"/>
<organism evidence="1 2">
    <name type="scientific">Corynebacterium camporealensis</name>
    <dbReference type="NCBI Taxonomy" id="161896"/>
    <lineage>
        <taxon>Bacteria</taxon>
        <taxon>Bacillati</taxon>
        <taxon>Actinomycetota</taxon>
        <taxon>Actinomycetes</taxon>
        <taxon>Mycobacteriales</taxon>
        <taxon>Corynebacteriaceae</taxon>
        <taxon>Corynebacterium</taxon>
    </lineage>
</organism>
<dbReference type="InterPro" id="IPR021517">
    <property type="entry name" value="DUF3180"/>
</dbReference>
<reference evidence="1 2" key="1">
    <citation type="journal article" date="2015" name="Genome Announc.">
        <title>Complete Genome Sequence of Corynebacterium camporealensis DSM 44610, Isolated from the Milk of a Manchega Sheep with Subclinical Mastitis.</title>
        <authorList>
            <person name="Ruckert C."/>
            <person name="Albersmeier A."/>
            <person name="Winkler A."/>
            <person name="Tauch A."/>
        </authorList>
    </citation>
    <scope>NUCLEOTIDE SEQUENCE [LARGE SCALE GENOMIC DNA]</scope>
    <source>
        <strain evidence="1 2">DSM 44610</strain>
    </source>
</reference>
<dbReference type="Pfam" id="PF11377">
    <property type="entry name" value="DUF3180"/>
    <property type="match status" value="1"/>
</dbReference>
<keyword evidence="2" id="KW-1185">Reference proteome</keyword>
<dbReference type="HOGENOM" id="CLU_123281_2_0_11"/>